<dbReference type="Proteomes" id="UP000053707">
    <property type="component" value="Unassembled WGS sequence"/>
</dbReference>
<evidence type="ECO:0008006" key="3">
    <source>
        <dbReference type="Google" id="ProtNLM"/>
    </source>
</evidence>
<keyword evidence="2" id="KW-1185">Reference proteome</keyword>
<dbReference type="EMBL" id="LQIR01000019">
    <property type="protein sequence ID" value="KUI15634.1"/>
    <property type="molecule type" value="Genomic_DNA"/>
</dbReference>
<name>A0A117JJU0_9MYCO</name>
<comment type="caution">
    <text evidence="1">The sequence shown here is derived from an EMBL/GenBank/DDBJ whole genome shotgun (WGS) entry which is preliminary data.</text>
</comment>
<evidence type="ECO:0000313" key="2">
    <source>
        <dbReference type="Proteomes" id="UP000053707"/>
    </source>
</evidence>
<dbReference type="InterPro" id="IPR014985">
    <property type="entry name" value="WbqC"/>
</dbReference>
<protein>
    <recommendedName>
        <fullName evidence="3">WbqC-like protein</fullName>
    </recommendedName>
</protein>
<gene>
    <name evidence="1" type="ORF">AU192_07145</name>
</gene>
<organism evidence="1 2">
    <name type="scientific">Mycobacterium lehmannii</name>
    <dbReference type="NCBI Taxonomy" id="2048550"/>
    <lineage>
        <taxon>Bacteria</taxon>
        <taxon>Bacillati</taxon>
        <taxon>Actinomycetota</taxon>
        <taxon>Actinomycetes</taxon>
        <taxon>Mycobacteriales</taxon>
        <taxon>Mycobacteriaceae</taxon>
        <taxon>Mycobacterium</taxon>
    </lineage>
</organism>
<accession>A0A117JJU0</accession>
<proteinExistence type="predicted"/>
<dbReference type="Pfam" id="PF08889">
    <property type="entry name" value="WbqC"/>
    <property type="match status" value="1"/>
</dbReference>
<dbReference type="AlphaFoldDB" id="A0A117JJU0"/>
<reference evidence="1 2" key="1">
    <citation type="submission" date="2016-01" db="EMBL/GenBank/DDBJ databases">
        <authorList>
            <consortium name="TB Trials Study Group"/>
            <person name="Sutton G."/>
            <person name="Brinkac L."/>
            <person name="Sanka R."/>
            <person name="Adams M."/>
            <person name="Lau E.L."/>
            <person name="Macaden R."/>
            <person name="Grewal H.M.S."/>
        </authorList>
    </citation>
    <scope>NUCLEOTIDE SEQUENCE [LARGE SCALE GENOMIC DNA]</scope>
    <source>
        <strain evidence="1 2">IS-1744</strain>
    </source>
</reference>
<evidence type="ECO:0000313" key="1">
    <source>
        <dbReference type="EMBL" id="KUI15634.1"/>
    </source>
</evidence>
<dbReference type="RefSeq" id="WP_064396379.1">
    <property type="nucleotide sequence ID" value="NZ_LQIR01000019.1"/>
</dbReference>
<sequence length="232" mass="26520">MNCVILQPSYIPWRGYFHQIQKADVFVFYDDVQYDRGGWRNRNRVKTANGSVWLTIPVAKKGSVEAGAAINTIRIDWNRQWTKSHWTTIRQAYSKAPFFETYRGILERIYGRHPELLADFTIESTIEIAGLLGLAGKRFVRSSQLKAEGTKTDRLISILQQVGATHYISGPSARNYLEEDKLAGAGISLEYLDYAYRPYSQLHPPFDPQVSILDLLMMVGPEAPQFIWGDEE</sequence>